<keyword evidence="3" id="KW-1185">Reference proteome</keyword>
<dbReference type="AlphaFoldDB" id="A0A7K0BM08"/>
<dbReference type="SUPFAM" id="SSF48613">
    <property type="entry name" value="Heme oxygenase-like"/>
    <property type="match status" value="1"/>
</dbReference>
<dbReference type="EMBL" id="WEGH01000001">
    <property type="protein sequence ID" value="MQY02219.1"/>
    <property type="molecule type" value="Genomic_DNA"/>
</dbReference>
<proteinExistence type="predicted"/>
<dbReference type="Pfam" id="PF14518">
    <property type="entry name" value="Haem_oxygenas_2"/>
    <property type="match status" value="1"/>
</dbReference>
<dbReference type="OrthoDB" id="252872at2"/>
<dbReference type="Proteomes" id="UP000487268">
    <property type="component" value="Unassembled WGS sequence"/>
</dbReference>
<evidence type="ECO:0000256" key="1">
    <source>
        <dbReference type="SAM" id="MobiDB-lite"/>
    </source>
</evidence>
<sequence length="347" mass="37816">MTTLHTGISEAGRHTGPALPRPRGPLSEAVITALRHDPAGPVPAWPRTEGADPFGEDLQLALYTCYELHYRGFDTVDPDWEWNPGLLGFRAGMEQPFLAALRAGVPGGDDVEAVLGELLVEDLDARGVSHHLKDDGQWWQMREYIVHRSLYHLKEADPHAWLIPRLQGQAKASLVAVEFDEFGGGRWERLHARLFAHLMEAAGLDARYLGYIDAVPAEALAPVTMMSLFGLHRALRGAMVGHFAAAEITTAPSAHRLALALQRMGADPACAVFFTEHIEADAVHEQVLRRDVIGDLLAREPGLAADVVFGVQATGLLEDRLGEHLLASWRAGRSSLPHGLPDGPGRP</sequence>
<feature type="region of interest" description="Disordered" evidence="1">
    <location>
        <begin position="1"/>
        <end position="24"/>
    </location>
</feature>
<name>A0A7K0BM08_9ACTN</name>
<reference evidence="2 3" key="1">
    <citation type="submission" date="2019-10" db="EMBL/GenBank/DDBJ databases">
        <title>Actinomadura rubteroloni sp. nov. and Actinomadura macrotermitis sp. nov., isolated from the gut of fungus growing-termite Macrotermes natalensis.</title>
        <authorList>
            <person name="Benndorf R."/>
            <person name="Martin K."/>
            <person name="Kuefner M."/>
            <person name="De Beer W."/>
            <person name="Kaster A.-K."/>
            <person name="Vollmers J."/>
            <person name="Poulsen M."/>
            <person name="Beemelmanns C."/>
        </authorList>
    </citation>
    <scope>NUCLEOTIDE SEQUENCE [LARGE SCALE GENOMIC DNA]</scope>
    <source>
        <strain evidence="2 3">RB68</strain>
    </source>
</reference>
<evidence type="ECO:0000313" key="2">
    <source>
        <dbReference type="EMBL" id="MQY02219.1"/>
    </source>
</evidence>
<accession>A0A7K0BM08</accession>
<evidence type="ECO:0000313" key="3">
    <source>
        <dbReference type="Proteomes" id="UP000487268"/>
    </source>
</evidence>
<protein>
    <recommendedName>
        <fullName evidence="4">Iron-containing redox enzyme family protein</fullName>
    </recommendedName>
</protein>
<organism evidence="2 3">
    <name type="scientific">Actinomadura macrotermitis</name>
    <dbReference type="NCBI Taxonomy" id="2585200"/>
    <lineage>
        <taxon>Bacteria</taxon>
        <taxon>Bacillati</taxon>
        <taxon>Actinomycetota</taxon>
        <taxon>Actinomycetes</taxon>
        <taxon>Streptosporangiales</taxon>
        <taxon>Thermomonosporaceae</taxon>
        <taxon>Actinomadura</taxon>
    </lineage>
</organism>
<dbReference type="SMART" id="SM01236">
    <property type="entry name" value="Haem_oxygenase_2"/>
    <property type="match status" value="1"/>
</dbReference>
<comment type="caution">
    <text evidence="2">The sequence shown here is derived from an EMBL/GenBank/DDBJ whole genome shotgun (WGS) entry which is preliminary data.</text>
</comment>
<dbReference type="InterPro" id="IPR016084">
    <property type="entry name" value="Haem_Oase-like_multi-hlx"/>
</dbReference>
<evidence type="ECO:0008006" key="4">
    <source>
        <dbReference type="Google" id="ProtNLM"/>
    </source>
</evidence>
<dbReference type="RefSeq" id="WP_153530474.1">
    <property type="nucleotide sequence ID" value="NZ_WEGH01000001.1"/>
</dbReference>
<gene>
    <name evidence="2" type="ORF">ACRB68_02480</name>
</gene>
<dbReference type="Gene3D" id="1.20.910.10">
    <property type="entry name" value="Heme oxygenase-like"/>
    <property type="match status" value="1"/>
</dbReference>